<dbReference type="AlphaFoldDB" id="A0AAV2Q6Q9"/>
<protein>
    <recommendedName>
        <fullName evidence="1">CHK kinase-like domain-containing protein</fullName>
    </recommendedName>
</protein>
<proteinExistence type="predicted"/>
<dbReference type="PANTHER" id="PTHR11012:SF30">
    <property type="entry name" value="PROTEIN KINASE-LIKE DOMAIN-CONTAINING"/>
    <property type="match status" value="1"/>
</dbReference>
<evidence type="ECO:0000313" key="2">
    <source>
        <dbReference type="EMBL" id="CAL4072357.1"/>
    </source>
</evidence>
<dbReference type="Proteomes" id="UP001497623">
    <property type="component" value="Unassembled WGS sequence"/>
</dbReference>
<dbReference type="EMBL" id="CAXKWB010004160">
    <property type="protein sequence ID" value="CAL4072357.1"/>
    <property type="molecule type" value="Genomic_DNA"/>
</dbReference>
<organism evidence="2 3">
    <name type="scientific">Meganyctiphanes norvegica</name>
    <name type="common">Northern krill</name>
    <name type="synonym">Thysanopoda norvegica</name>
    <dbReference type="NCBI Taxonomy" id="48144"/>
    <lineage>
        <taxon>Eukaryota</taxon>
        <taxon>Metazoa</taxon>
        <taxon>Ecdysozoa</taxon>
        <taxon>Arthropoda</taxon>
        <taxon>Crustacea</taxon>
        <taxon>Multicrustacea</taxon>
        <taxon>Malacostraca</taxon>
        <taxon>Eumalacostraca</taxon>
        <taxon>Eucarida</taxon>
        <taxon>Euphausiacea</taxon>
        <taxon>Euphausiidae</taxon>
        <taxon>Meganyctiphanes</taxon>
    </lineage>
</organism>
<gene>
    <name evidence="2" type="ORF">MNOR_LOCUS8812</name>
</gene>
<name>A0AAV2Q6Q9_MEGNR</name>
<evidence type="ECO:0000259" key="1">
    <source>
        <dbReference type="SMART" id="SM00587"/>
    </source>
</evidence>
<dbReference type="InterPro" id="IPR015897">
    <property type="entry name" value="CHK_kinase-like"/>
</dbReference>
<dbReference type="InterPro" id="IPR011009">
    <property type="entry name" value="Kinase-like_dom_sf"/>
</dbReference>
<accession>A0AAV2Q6Q9</accession>
<reference evidence="2 3" key="1">
    <citation type="submission" date="2024-05" db="EMBL/GenBank/DDBJ databases">
        <authorList>
            <person name="Wallberg A."/>
        </authorList>
    </citation>
    <scope>NUCLEOTIDE SEQUENCE [LARGE SCALE GENOMIC DNA]</scope>
</reference>
<dbReference type="SUPFAM" id="SSF56112">
    <property type="entry name" value="Protein kinase-like (PK-like)"/>
    <property type="match status" value="1"/>
</dbReference>
<comment type="caution">
    <text evidence="2">The sequence shown here is derived from an EMBL/GenBank/DDBJ whole genome shotgun (WGS) entry which is preliminary data.</text>
</comment>
<keyword evidence="3" id="KW-1185">Reference proteome</keyword>
<dbReference type="SMART" id="SM00587">
    <property type="entry name" value="CHK"/>
    <property type="match status" value="1"/>
</dbReference>
<evidence type="ECO:0000313" key="3">
    <source>
        <dbReference type="Proteomes" id="UP001497623"/>
    </source>
</evidence>
<feature type="domain" description="CHK kinase-like" evidence="1">
    <location>
        <begin position="148"/>
        <end position="343"/>
    </location>
</feature>
<dbReference type="Gene3D" id="3.90.1200.10">
    <property type="match status" value="1"/>
</dbReference>
<sequence>MKAPKLRSQITKEWVEYILNDYENRENLEGKPVTVTVKTYETNDVGEAGAGYVGDMVKLLVNVSVNDSSLGKDAKEDRKYNLCVKLMNPDPGGQIMHQEMGINFRELIMYSSAVTALNKFQEKHSNDEYRLNIPKFIYGKWTEKEFVLVMENVKVNGFNNVPKKDGLNLQQAKAIVENLAKLHAVSYAYTKSNNFLEKFPCYENNKNMKVMNDFGMGLGIDLMSRFLKTQKDKTELANKLKVNKDAIVNKLKEYYEDVNKHKITCLIHGDAWSNNFMFKEISNENDGQTFQLQMVDWQMTYWNTPTIDLQYLLTTSTTGEFRRTHLDDVLRHYHATFTTATTKMGAPLSNWNFRIFKSEYERASYHGILKGLFVVLVTQSETGTKFQEISQSHQNSKVKKTLLKMTAKAMIPIMHSSIYTSMMDGTMIHYLGPIVEEMKSGKNKNLVDRVMDIVNEADEKGLFDVDSIRPGCLPACV</sequence>
<dbReference type="InterPro" id="IPR004119">
    <property type="entry name" value="EcKL"/>
</dbReference>
<dbReference type="PANTHER" id="PTHR11012">
    <property type="entry name" value="PROTEIN KINASE-LIKE DOMAIN-CONTAINING"/>
    <property type="match status" value="1"/>
</dbReference>
<dbReference type="Pfam" id="PF02958">
    <property type="entry name" value="EcKL"/>
    <property type="match status" value="1"/>
</dbReference>